<dbReference type="SUPFAM" id="SSF161098">
    <property type="entry name" value="MetI-like"/>
    <property type="match status" value="1"/>
</dbReference>
<dbReference type="InterPro" id="IPR050366">
    <property type="entry name" value="BP-dependent_transpt_permease"/>
</dbReference>
<keyword evidence="6 7" id="KW-0472">Membrane</keyword>
<dbReference type="AlphaFoldDB" id="A0A421NXQ0"/>
<organism evidence="9 10">
    <name type="scientific">Candidatus Phytoplasma solani</name>
    <dbReference type="NCBI Taxonomy" id="69896"/>
    <lineage>
        <taxon>Bacteria</taxon>
        <taxon>Bacillati</taxon>
        <taxon>Mycoplasmatota</taxon>
        <taxon>Mollicutes</taxon>
        <taxon>Acholeplasmatales</taxon>
        <taxon>Acholeplasmataceae</taxon>
        <taxon>Candidatus Phytoplasma</taxon>
        <taxon>16SrXII (Stolbur group)</taxon>
    </lineage>
</organism>
<dbReference type="PANTHER" id="PTHR43386">
    <property type="entry name" value="OLIGOPEPTIDE TRANSPORT SYSTEM PERMEASE PROTEIN APPC"/>
    <property type="match status" value="1"/>
</dbReference>
<dbReference type="KEGG" id="psol:S284_00400"/>
<proteinExistence type="inferred from homology"/>
<gene>
    <name evidence="9" type="primary">dppC</name>
    <name evidence="9" type="ORF">PSSA1_v1c2340</name>
</gene>
<feature type="transmembrane region" description="Helical" evidence="7">
    <location>
        <begin position="90"/>
        <end position="112"/>
    </location>
</feature>
<evidence type="ECO:0000256" key="3">
    <source>
        <dbReference type="ARBA" id="ARBA00022475"/>
    </source>
</evidence>
<reference evidence="10" key="1">
    <citation type="submission" date="2016-11" db="EMBL/GenBank/DDBJ databases">
        <title>Genome sequence of Candidatus Phytoplasma solani strain SA-1.</title>
        <authorList>
            <person name="Haryono M."/>
            <person name="Samarzija I."/>
            <person name="Seruga Music M."/>
            <person name="Hogenhout S."/>
            <person name="Kuo C.-H."/>
        </authorList>
    </citation>
    <scope>NUCLEOTIDE SEQUENCE [LARGE SCALE GENOMIC DNA]</scope>
    <source>
        <strain evidence="10">SA-1</strain>
    </source>
</reference>
<feature type="transmembrane region" description="Helical" evidence="7">
    <location>
        <begin position="24"/>
        <end position="44"/>
    </location>
</feature>
<feature type="transmembrane region" description="Helical" evidence="7">
    <location>
        <begin position="202"/>
        <end position="231"/>
    </location>
</feature>
<comment type="subcellular location">
    <subcellularLocation>
        <location evidence="1 7">Cell membrane</location>
        <topology evidence="1 7">Multi-pass membrane protein</topology>
    </subcellularLocation>
</comment>
<dbReference type="GO" id="GO:0005886">
    <property type="term" value="C:plasma membrane"/>
    <property type="evidence" value="ECO:0007669"/>
    <property type="project" value="UniProtKB-SubCell"/>
</dbReference>
<name>A0A421NXQ0_9MOLU</name>
<evidence type="ECO:0000256" key="6">
    <source>
        <dbReference type="ARBA" id="ARBA00023136"/>
    </source>
</evidence>
<protein>
    <submittedName>
        <fullName evidence="9">ABC-type peptide/nickel transport system, permease component</fullName>
    </submittedName>
</protein>
<dbReference type="CDD" id="cd06261">
    <property type="entry name" value="TM_PBP2"/>
    <property type="match status" value="1"/>
</dbReference>
<evidence type="ECO:0000256" key="4">
    <source>
        <dbReference type="ARBA" id="ARBA00022692"/>
    </source>
</evidence>
<sequence>MKYISKMFINCKTTLKTLIKNKNICFGSVFLILLCLTICVWPYTSFYIDPYKSSFVRLQSFSLKHWMGTDSTGYDLFGRVLEGAKISLTISFYAVVLGSFIGSFLGIISGYFRGIIDHVINFICDILVIFPDIILAIVIMFFLQDSKKLSLVIALSISNIPSFIRIIRANTLKIKQKDFIKASKALGANNLRIIVKHVIPHLYGIIITRITIGMATVILSISALGFMGLGLDPTKPEWGNILSSQKSDMRFHSHLFFGPFIVILLTSLSFNLIGKGLIQFFNPKKDN</sequence>
<comment type="similarity">
    <text evidence="7">Belongs to the binding-protein-dependent transport system permease family.</text>
</comment>
<keyword evidence="5 7" id="KW-1133">Transmembrane helix</keyword>
<evidence type="ECO:0000256" key="1">
    <source>
        <dbReference type="ARBA" id="ARBA00004651"/>
    </source>
</evidence>
<evidence type="ECO:0000256" key="5">
    <source>
        <dbReference type="ARBA" id="ARBA00022989"/>
    </source>
</evidence>
<evidence type="ECO:0000256" key="7">
    <source>
        <dbReference type="RuleBase" id="RU363032"/>
    </source>
</evidence>
<keyword evidence="10" id="KW-1185">Reference proteome</keyword>
<accession>A0A421NXQ0</accession>
<dbReference type="Gene3D" id="1.10.3720.10">
    <property type="entry name" value="MetI-like"/>
    <property type="match status" value="1"/>
</dbReference>
<evidence type="ECO:0000259" key="8">
    <source>
        <dbReference type="PROSITE" id="PS50928"/>
    </source>
</evidence>
<feature type="domain" description="ABC transmembrane type-1" evidence="8">
    <location>
        <begin position="84"/>
        <end position="274"/>
    </location>
</feature>
<feature type="transmembrane region" description="Helical" evidence="7">
    <location>
        <begin position="119"/>
        <end position="143"/>
    </location>
</feature>
<keyword evidence="2 7" id="KW-0813">Transport</keyword>
<dbReference type="InterPro" id="IPR035906">
    <property type="entry name" value="MetI-like_sf"/>
</dbReference>
<dbReference type="STRING" id="69896.S284_00400"/>
<dbReference type="Pfam" id="PF00528">
    <property type="entry name" value="BPD_transp_1"/>
    <property type="match status" value="1"/>
</dbReference>
<dbReference type="Proteomes" id="UP000283896">
    <property type="component" value="Unassembled WGS sequence"/>
</dbReference>
<dbReference type="PROSITE" id="PS50928">
    <property type="entry name" value="ABC_TM1"/>
    <property type="match status" value="1"/>
</dbReference>
<feature type="transmembrane region" description="Helical" evidence="7">
    <location>
        <begin position="149"/>
        <end position="167"/>
    </location>
</feature>
<dbReference type="EMBL" id="MPBG01000003">
    <property type="protein sequence ID" value="RMI88807.1"/>
    <property type="molecule type" value="Genomic_DNA"/>
</dbReference>
<dbReference type="GO" id="GO:0055085">
    <property type="term" value="P:transmembrane transport"/>
    <property type="evidence" value="ECO:0007669"/>
    <property type="project" value="InterPro"/>
</dbReference>
<keyword evidence="3" id="KW-1003">Cell membrane</keyword>
<keyword evidence="4 7" id="KW-0812">Transmembrane</keyword>
<evidence type="ECO:0000313" key="10">
    <source>
        <dbReference type="Proteomes" id="UP000283896"/>
    </source>
</evidence>
<dbReference type="OrthoDB" id="9797472at2"/>
<evidence type="ECO:0000313" key="9">
    <source>
        <dbReference type="EMBL" id="RMI88807.1"/>
    </source>
</evidence>
<comment type="caution">
    <text evidence="9">The sequence shown here is derived from an EMBL/GenBank/DDBJ whole genome shotgun (WGS) entry which is preliminary data.</text>
</comment>
<dbReference type="InterPro" id="IPR000515">
    <property type="entry name" value="MetI-like"/>
</dbReference>
<feature type="transmembrane region" description="Helical" evidence="7">
    <location>
        <begin position="251"/>
        <end position="274"/>
    </location>
</feature>
<dbReference type="PANTHER" id="PTHR43386:SF1">
    <property type="entry name" value="D,D-DIPEPTIDE TRANSPORT SYSTEM PERMEASE PROTEIN DDPC-RELATED"/>
    <property type="match status" value="1"/>
</dbReference>
<evidence type="ECO:0000256" key="2">
    <source>
        <dbReference type="ARBA" id="ARBA00022448"/>
    </source>
</evidence>
<dbReference type="RefSeq" id="WP_023161163.1">
    <property type="nucleotide sequence ID" value="NC_022588.1"/>
</dbReference>